<accession>A0A844RM90</accession>
<evidence type="ECO:0008006" key="4">
    <source>
        <dbReference type="Google" id="ProtNLM"/>
    </source>
</evidence>
<dbReference type="AlphaFoldDB" id="A0A844RM90"/>
<dbReference type="RefSeq" id="WP_117753072.1">
    <property type="nucleotide sequence ID" value="NZ_CP089337.1"/>
</dbReference>
<evidence type="ECO:0000313" key="2">
    <source>
        <dbReference type="EMBL" id="MVN34185.1"/>
    </source>
</evidence>
<comment type="caution">
    <text evidence="2">The sequence shown here is derived from an EMBL/GenBank/DDBJ whole genome shotgun (WGS) entry which is preliminary data.</text>
</comment>
<evidence type="ECO:0000256" key="1">
    <source>
        <dbReference type="SAM" id="MobiDB-lite"/>
    </source>
</evidence>
<gene>
    <name evidence="2" type="ORF">GO726_13570</name>
</gene>
<name>A0A844RM90_EGGLN</name>
<proteinExistence type="predicted"/>
<dbReference type="Gene3D" id="1.10.10.10">
    <property type="entry name" value="Winged helix-like DNA-binding domain superfamily/Winged helix DNA-binding domain"/>
    <property type="match status" value="1"/>
</dbReference>
<sequence length="122" mass="13401">MARTSREQVQAVRYSVLSYVEQHGSSDGKCASISYREMERALGYSAAQVRWACRHLAQDGLLQCFSCFDEDGGQRANAYTITAQGREFVRSYRSAAEPAGGEARGVSSAEGDRQRPQAVRTA</sequence>
<feature type="region of interest" description="Disordered" evidence="1">
    <location>
        <begin position="94"/>
        <end position="122"/>
    </location>
</feature>
<dbReference type="Proteomes" id="UP000436429">
    <property type="component" value="Unassembled WGS sequence"/>
</dbReference>
<dbReference type="InterPro" id="IPR036390">
    <property type="entry name" value="WH_DNA-bd_sf"/>
</dbReference>
<organism evidence="2 3">
    <name type="scientific">Eggerthella lenta</name>
    <name type="common">Eubacterium lentum</name>
    <dbReference type="NCBI Taxonomy" id="84112"/>
    <lineage>
        <taxon>Bacteria</taxon>
        <taxon>Bacillati</taxon>
        <taxon>Actinomycetota</taxon>
        <taxon>Coriobacteriia</taxon>
        <taxon>Eggerthellales</taxon>
        <taxon>Eggerthellaceae</taxon>
        <taxon>Eggerthella</taxon>
    </lineage>
</organism>
<dbReference type="InterPro" id="IPR036388">
    <property type="entry name" value="WH-like_DNA-bd_sf"/>
</dbReference>
<evidence type="ECO:0000313" key="3">
    <source>
        <dbReference type="Proteomes" id="UP000436429"/>
    </source>
</evidence>
<dbReference type="SUPFAM" id="SSF46785">
    <property type="entry name" value="Winged helix' DNA-binding domain"/>
    <property type="match status" value="1"/>
</dbReference>
<reference evidence="2 3" key="1">
    <citation type="submission" date="2019-11" db="EMBL/GenBank/DDBJ databases">
        <title>Whole genome shotgun sequencing (WGS) data from Adlercreutzia equolifaciens ResAG-91, Eggerthella lenta MRI-F36, MRI-F37, MRI-F40, ResAG-49, ResAG-88, ResAG-121, ResAG-145, and Gordonibacter sp. ResAG-5, ResAG-26, ResAG-43, ResAG-50, ResAG-59.</title>
        <authorList>
            <person name="Stoll D.A."/>
            <person name="Danylec N."/>
            <person name="Franz C.M.A.P."/>
            <person name="Huch M."/>
        </authorList>
    </citation>
    <scope>NUCLEOTIDE SEQUENCE [LARGE SCALE GENOMIC DNA]</scope>
    <source>
        <strain evidence="2 3">ResAG-88</strain>
    </source>
</reference>
<protein>
    <recommendedName>
        <fullName evidence="4">MarR family transcriptional regulator</fullName>
    </recommendedName>
</protein>
<dbReference type="EMBL" id="WPOM01000041">
    <property type="protein sequence ID" value="MVN34185.1"/>
    <property type="molecule type" value="Genomic_DNA"/>
</dbReference>